<dbReference type="EMBL" id="BNJK01000001">
    <property type="protein sequence ID" value="GHO92123.1"/>
    <property type="molecule type" value="Genomic_DNA"/>
</dbReference>
<dbReference type="InterPro" id="IPR037238">
    <property type="entry name" value="YbiA-like_sf"/>
</dbReference>
<dbReference type="Pfam" id="PF08719">
    <property type="entry name" value="NADAR"/>
    <property type="match status" value="1"/>
</dbReference>
<reference evidence="4" key="1">
    <citation type="submission" date="2020-10" db="EMBL/GenBank/DDBJ databases">
        <title>Taxonomic study of unclassified bacteria belonging to the class Ktedonobacteria.</title>
        <authorList>
            <person name="Yabe S."/>
            <person name="Wang C.M."/>
            <person name="Zheng Y."/>
            <person name="Sakai Y."/>
            <person name="Cavaletti L."/>
            <person name="Monciardini P."/>
            <person name="Donadio S."/>
        </authorList>
    </citation>
    <scope>NUCLEOTIDE SEQUENCE</scope>
    <source>
        <strain evidence="4">ID150040</strain>
    </source>
</reference>
<comment type="catalytic activity">
    <reaction evidence="2">
        <text>2,5-diamino-6-hydroxy-4-(5-phosphoribosylamino)-pyrimidine + H2O = 2,5,6-triamino-4-hydroxypyrimidine + D-ribose 5-phosphate</text>
        <dbReference type="Rhea" id="RHEA:23436"/>
        <dbReference type="ChEBI" id="CHEBI:15377"/>
        <dbReference type="ChEBI" id="CHEBI:58614"/>
        <dbReference type="ChEBI" id="CHEBI:78346"/>
        <dbReference type="ChEBI" id="CHEBI:137796"/>
    </reaction>
</comment>
<comment type="caution">
    <text evidence="4">The sequence shown here is derived from an EMBL/GenBank/DDBJ whole genome shotgun (WGS) entry which is preliminary data.</text>
</comment>
<feature type="domain" description="NADAR" evidence="3">
    <location>
        <begin position="4"/>
        <end position="144"/>
    </location>
</feature>
<dbReference type="Proteomes" id="UP000597444">
    <property type="component" value="Unassembled WGS sequence"/>
</dbReference>
<evidence type="ECO:0000259" key="3">
    <source>
        <dbReference type="Pfam" id="PF08719"/>
    </source>
</evidence>
<dbReference type="RefSeq" id="WP_220202981.1">
    <property type="nucleotide sequence ID" value="NZ_BNJK01000001.1"/>
</dbReference>
<evidence type="ECO:0000256" key="1">
    <source>
        <dbReference type="ARBA" id="ARBA00000022"/>
    </source>
</evidence>
<organism evidence="4 5">
    <name type="scientific">Reticulibacter mediterranei</name>
    <dbReference type="NCBI Taxonomy" id="2778369"/>
    <lineage>
        <taxon>Bacteria</taxon>
        <taxon>Bacillati</taxon>
        <taxon>Chloroflexota</taxon>
        <taxon>Ktedonobacteria</taxon>
        <taxon>Ktedonobacterales</taxon>
        <taxon>Reticulibacteraceae</taxon>
        <taxon>Reticulibacter</taxon>
    </lineage>
</organism>
<evidence type="ECO:0000313" key="4">
    <source>
        <dbReference type="EMBL" id="GHO92123.1"/>
    </source>
</evidence>
<sequence>MTIYFYSTREVPYGCFSNFSSHGIEMDGQWWPTTEHYFQAQKFAGTPYTEKVRLAATPKQAAEIGRDHRLPLRSDWERVKDDVMRCAVLRKFETHTQLREILLATGEEEIVENTRHDYYWGCGQDGSGKNMLGQILVEVRAILREQSDNMES</sequence>
<keyword evidence="5" id="KW-1185">Reference proteome</keyword>
<dbReference type="CDD" id="cd15457">
    <property type="entry name" value="NADAR"/>
    <property type="match status" value="1"/>
</dbReference>
<protein>
    <recommendedName>
        <fullName evidence="3">NADAR domain-containing protein</fullName>
    </recommendedName>
</protein>
<comment type="catalytic activity">
    <reaction evidence="1">
        <text>5-amino-6-(5-phospho-D-ribosylamino)uracil + H2O = 5,6-diaminouracil + D-ribose 5-phosphate</text>
        <dbReference type="Rhea" id="RHEA:55020"/>
        <dbReference type="ChEBI" id="CHEBI:15377"/>
        <dbReference type="ChEBI" id="CHEBI:46252"/>
        <dbReference type="ChEBI" id="CHEBI:58453"/>
        <dbReference type="ChEBI" id="CHEBI:78346"/>
    </reaction>
</comment>
<accession>A0A8J3N122</accession>
<evidence type="ECO:0000313" key="5">
    <source>
        <dbReference type="Proteomes" id="UP000597444"/>
    </source>
</evidence>
<gene>
    <name evidence="4" type="ORF">KSF_021710</name>
</gene>
<name>A0A8J3N122_9CHLR</name>
<proteinExistence type="predicted"/>
<dbReference type="SUPFAM" id="SSF143990">
    <property type="entry name" value="YbiA-like"/>
    <property type="match status" value="1"/>
</dbReference>
<dbReference type="Gene3D" id="1.10.357.40">
    <property type="entry name" value="YbiA-like"/>
    <property type="match status" value="1"/>
</dbReference>
<evidence type="ECO:0000256" key="2">
    <source>
        <dbReference type="ARBA" id="ARBA00000751"/>
    </source>
</evidence>
<dbReference type="AlphaFoldDB" id="A0A8J3N122"/>
<dbReference type="NCBIfam" id="TIGR02464">
    <property type="entry name" value="ribofla_fusion"/>
    <property type="match status" value="1"/>
</dbReference>
<dbReference type="InterPro" id="IPR012816">
    <property type="entry name" value="NADAR"/>
</dbReference>